<proteinExistence type="predicted"/>
<sequence>MLQRLLNVFLLNRYWYNYSAHICSPTGSPLNIVYWSNNDSNWKPESSESLESPPASHRSISSVKQFKLDNEESRSPQPLTPQAFRYQIAGSHVITLMIDDAKVTFVYYDHSLIIESEVLDLQDPEQKLLFVKMIKQMHALSPEALEIIPNLQAPFMYDRKQLKSTGLYLDPAAKEGTIPSNKFLAGCLYTGGEDGECDWNGMKLVMKISRPVKGRVPEHESIQRCIDMAVDEHAWVLKHLPIVLGWFIADGSAVQDRLKIKFGDGY</sequence>
<gene>
    <name evidence="1" type="ORF">BT96DRAFT_950818</name>
</gene>
<name>A0A6A4GF61_9AGAR</name>
<reference evidence="1" key="1">
    <citation type="journal article" date="2019" name="Environ. Microbiol.">
        <title>Fungal ecological strategies reflected in gene transcription - a case study of two litter decomposers.</title>
        <authorList>
            <person name="Barbi F."/>
            <person name="Kohler A."/>
            <person name="Barry K."/>
            <person name="Baskaran P."/>
            <person name="Daum C."/>
            <person name="Fauchery L."/>
            <person name="Ihrmark K."/>
            <person name="Kuo A."/>
            <person name="LaButti K."/>
            <person name="Lipzen A."/>
            <person name="Morin E."/>
            <person name="Grigoriev I.V."/>
            <person name="Henrissat B."/>
            <person name="Lindahl B."/>
            <person name="Martin F."/>
        </authorList>
    </citation>
    <scope>NUCLEOTIDE SEQUENCE</scope>
    <source>
        <strain evidence="1">JB14</strain>
    </source>
</reference>
<keyword evidence="2" id="KW-1185">Reference proteome</keyword>
<evidence type="ECO:0000313" key="2">
    <source>
        <dbReference type="Proteomes" id="UP000799118"/>
    </source>
</evidence>
<protein>
    <recommendedName>
        <fullName evidence="3">Fungal-type protein kinase domain-containing protein</fullName>
    </recommendedName>
</protein>
<evidence type="ECO:0008006" key="3">
    <source>
        <dbReference type="Google" id="ProtNLM"/>
    </source>
</evidence>
<organism evidence="1 2">
    <name type="scientific">Gymnopus androsaceus JB14</name>
    <dbReference type="NCBI Taxonomy" id="1447944"/>
    <lineage>
        <taxon>Eukaryota</taxon>
        <taxon>Fungi</taxon>
        <taxon>Dikarya</taxon>
        <taxon>Basidiomycota</taxon>
        <taxon>Agaricomycotina</taxon>
        <taxon>Agaricomycetes</taxon>
        <taxon>Agaricomycetidae</taxon>
        <taxon>Agaricales</taxon>
        <taxon>Marasmiineae</taxon>
        <taxon>Omphalotaceae</taxon>
        <taxon>Gymnopus</taxon>
    </lineage>
</organism>
<dbReference type="EMBL" id="ML770228">
    <property type="protein sequence ID" value="KAE9384081.1"/>
    <property type="molecule type" value="Genomic_DNA"/>
</dbReference>
<evidence type="ECO:0000313" key="1">
    <source>
        <dbReference type="EMBL" id="KAE9384081.1"/>
    </source>
</evidence>
<dbReference type="Proteomes" id="UP000799118">
    <property type="component" value="Unassembled WGS sequence"/>
</dbReference>
<dbReference type="OrthoDB" id="5569250at2759"/>
<dbReference type="AlphaFoldDB" id="A0A6A4GF61"/>
<accession>A0A6A4GF61</accession>